<dbReference type="AlphaFoldDB" id="A0A8T4L9R6"/>
<keyword evidence="3" id="KW-0120">Carbon dioxide fixation</keyword>
<name>A0A8T4L9R6_9ARCH</name>
<keyword evidence="1" id="KW-0460">Magnesium</keyword>
<organism evidence="5 6">
    <name type="scientific">Candidatus Iainarchaeum sp</name>
    <dbReference type="NCBI Taxonomy" id="3101447"/>
    <lineage>
        <taxon>Archaea</taxon>
        <taxon>Candidatus Iainarchaeota</taxon>
        <taxon>Candidatus Iainarchaeia</taxon>
        <taxon>Candidatus Iainarchaeales</taxon>
        <taxon>Candidatus Iainarchaeaceae</taxon>
        <taxon>Candidatus Iainarchaeum</taxon>
    </lineage>
</organism>
<protein>
    <recommendedName>
        <fullName evidence="4">Phosphoenolpyruvate carboxylase</fullName>
        <ecNumber evidence="4">4.1.1.31</ecNumber>
    </recommendedName>
</protein>
<gene>
    <name evidence="5" type="primary">ppcA</name>
    <name evidence="5" type="ORF">J4203_02260</name>
</gene>
<reference evidence="5" key="1">
    <citation type="submission" date="2021-03" db="EMBL/GenBank/DDBJ databases">
        <authorList>
            <person name="Jaffe A."/>
        </authorList>
    </citation>
    <scope>NUCLEOTIDE SEQUENCE</scope>
    <source>
        <strain evidence="5">RIFCSPLOWO2_01_FULL_58_19</strain>
    </source>
</reference>
<dbReference type="Pfam" id="PF14010">
    <property type="entry name" value="PEPcase_2"/>
    <property type="match status" value="1"/>
</dbReference>
<dbReference type="GO" id="GO:0015977">
    <property type="term" value="P:carbon fixation"/>
    <property type="evidence" value="ECO:0007669"/>
    <property type="project" value="UniProtKB-KW"/>
</dbReference>
<evidence type="ECO:0000256" key="4">
    <source>
        <dbReference type="NCBIfam" id="TIGR02751"/>
    </source>
</evidence>
<dbReference type="GO" id="GO:0006099">
    <property type="term" value="P:tricarboxylic acid cycle"/>
    <property type="evidence" value="ECO:0007669"/>
    <property type="project" value="InterPro"/>
</dbReference>
<dbReference type="GO" id="GO:0008964">
    <property type="term" value="F:phosphoenolpyruvate carboxylase activity"/>
    <property type="evidence" value="ECO:0007669"/>
    <property type="project" value="UniProtKB-UniRule"/>
</dbReference>
<dbReference type="SUPFAM" id="SSF51621">
    <property type="entry name" value="Phosphoenolpyruvate/pyruvate domain"/>
    <property type="match status" value="1"/>
</dbReference>
<accession>A0A8T4L9R6</accession>
<dbReference type="EC" id="4.1.1.31" evidence="4"/>
<evidence type="ECO:0000256" key="2">
    <source>
        <dbReference type="ARBA" id="ARBA00023239"/>
    </source>
</evidence>
<proteinExistence type="predicted"/>
<keyword evidence="2 5" id="KW-0456">Lyase</keyword>
<dbReference type="InterPro" id="IPR007566">
    <property type="entry name" value="PEP_COase_arc-type"/>
</dbReference>
<dbReference type="EMBL" id="JAGVWE010000002">
    <property type="protein sequence ID" value="MBS3062672.1"/>
    <property type="molecule type" value="Genomic_DNA"/>
</dbReference>
<dbReference type="PIRSF" id="PIRSF006677">
    <property type="entry name" value="UCP006677"/>
    <property type="match status" value="1"/>
</dbReference>
<dbReference type="Proteomes" id="UP000678237">
    <property type="component" value="Unassembled WGS sequence"/>
</dbReference>
<evidence type="ECO:0000313" key="5">
    <source>
        <dbReference type="EMBL" id="MBS3062672.1"/>
    </source>
</evidence>
<evidence type="ECO:0000313" key="6">
    <source>
        <dbReference type="Proteomes" id="UP000678237"/>
    </source>
</evidence>
<reference evidence="5" key="2">
    <citation type="submission" date="2021-05" db="EMBL/GenBank/DDBJ databases">
        <title>Protein family content uncovers lineage relationships and bacterial pathway maintenance mechanisms in DPANN archaea.</title>
        <authorList>
            <person name="Castelle C.J."/>
            <person name="Meheust R."/>
            <person name="Jaffe A.L."/>
            <person name="Seitz K."/>
            <person name="Gong X."/>
            <person name="Baker B.J."/>
            <person name="Banfield J.F."/>
        </authorList>
    </citation>
    <scope>NUCLEOTIDE SEQUENCE</scope>
    <source>
        <strain evidence="5">RIFCSPLOWO2_01_FULL_58_19</strain>
    </source>
</reference>
<comment type="caution">
    <text evidence="5">The sequence shown here is derived from an EMBL/GenBank/DDBJ whole genome shotgun (WGS) entry which is preliminary data.</text>
</comment>
<sequence>MHRKIPATMATQHPDNANAPYWKKGSAFINSADELRECYLNFDDLGCQEYMWDWEGKYVDEGIVDKLLKEYYDFFRRKPLGKERFLTLRIPRMDDRRNYPRIARAFMTLMTAEDLAAELGMKHMPVFEIILPFTREARTLVKLQKKFALATKFKKQVFTSSKAPGGDIQTIPLIEDVNNLVGSRKILEQYVRLHKKAFGRKPAHIRPFIARSDPALNAGMIPATIAAKAALSQYRGFAAESGVGIYPIIGTGSNPFRGNLRPNNLGRFMKEYAGVRTVTVQSAFRYDYPRGMVRNAVKKLNEGLRKGKAMAFDKQDVKNVRELNQVFARHYFETVLQIAPDINAVSRFVPPRRERLTHTERFGYGRKIGRHLMPRVIPFCAALYSLGVPPELIGTGRGLLEAEKRGLLDWLEEKYLFLAQDLREAGSYLNRENLESLAGRGRGWRKIIEDVEGIEGTLALNLGPAKTEHFLHRNLTGNILLKWGAGKPLTEEIEETARIRQVLG</sequence>
<evidence type="ECO:0000256" key="3">
    <source>
        <dbReference type="ARBA" id="ARBA00023300"/>
    </source>
</evidence>
<evidence type="ECO:0000256" key="1">
    <source>
        <dbReference type="ARBA" id="ARBA00022842"/>
    </source>
</evidence>
<dbReference type="NCBIfam" id="TIGR02751">
    <property type="entry name" value="PEPCase_arch"/>
    <property type="match status" value="1"/>
</dbReference>
<dbReference type="InterPro" id="IPR015813">
    <property type="entry name" value="Pyrv/PenolPyrv_kinase-like_dom"/>
</dbReference>